<evidence type="ECO:0000256" key="7">
    <source>
        <dbReference type="ARBA" id="ARBA00023136"/>
    </source>
</evidence>
<keyword evidence="3 8" id="KW-0813">Transport</keyword>
<gene>
    <name evidence="9" type="ORF">F4V44_05440</name>
</gene>
<organism evidence="9 10">
    <name type="scientific">Niallia endozanthoxylica</name>
    <dbReference type="NCBI Taxonomy" id="2036016"/>
    <lineage>
        <taxon>Bacteria</taxon>
        <taxon>Bacillati</taxon>
        <taxon>Bacillota</taxon>
        <taxon>Bacilli</taxon>
        <taxon>Bacillales</taxon>
        <taxon>Bacillaceae</taxon>
        <taxon>Niallia</taxon>
    </lineage>
</organism>
<dbReference type="RefSeq" id="WP_150438987.1">
    <property type="nucleotide sequence ID" value="NZ_VYKL01000012.1"/>
</dbReference>
<keyword evidence="5" id="KW-0812">Transmembrane</keyword>
<evidence type="ECO:0000256" key="8">
    <source>
        <dbReference type="RuleBase" id="RU365092"/>
    </source>
</evidence>
<evidence type="ECO:0000256" key="6">
    <source>
        <dbReference type="ARBA" id="ARBA00022989"/>
    </source>
</evidence>
<keyword evidence="4 8" id="KW-1003">Cell membrane</keyword>
<dbReference type="GO" id="GO:0015129">
    <property type="term" value="F:lactate transmembrane transporter activity"/>
    <property type="evidence" value="ECO:0007669"/>
    <property type="project" value="UniProtKB-UniRule"/>
</dbReference>
<evidence type="ECO:0000256" key="1">
    <source>
        <dbReference type="ARBA" id="ARBA00004651"/>
    </source>
</evidence>
<dbReference type="InterPro" id="IPR003804">
    <property type="entry name" value="Lactate_perm"/>
</dbReference>
<proteinExistence type="inferred from homology"/>
<comment type="similarity">
    <text evidence="2 8">Belongs to the lactate permease family.</text>
</comment>
<evidence type="ECO:0000256" key="4">
    <source>
        <dbReference type="ARBA" id="ARBA00022475"/>
    </source>
</evidence>
<reference evidence="9 10" key="1">
    <citation type="submission" date="2019-09" db="EMBL/GenBank/DDBJ databases">
        <title>Whole genome sequences of isolates from the Mars Exploration Rovers.</title>
        <authorList>
            <person name="Seuylemezian A."/>
            <person name="Vaishampayan P."/>
        </authorList>
    </citation>
    <scope>NUCLEOTIDE SEQUENCE [LARGE SCALE GENOMIC DNA]</scope>
    <source>
        <strain evidence="9 10">MER_TA_151</strain>
    </source>
</reference>
<evidence type="ECO:0000313" key="10">
    <source>
        <dbReference type="Proteomes" id="UP000326671"/>
    </source>
</evidence>
<sequence>MFPSFPTIVTGPLLIVLGFSSIAAATIALIADSKSVAFGAATTTAGKRNAKNLEMMQVSLNESFSRK</sequence>
<keyword evidence="10" id="KW-1185">Reference proteome</keyword>
<dbReference type="Proteomes" id="UP000326671">
    <property type="component" value="Unassembled WGS sequence"/>
</dbReference>
<evidence type="ECO:0000256" key="2">
    <source>
        <dbReference type="ARBA" id="ARBA00010100"/>
    </source>
</evidence>
<dbReference type="EMBL" id="VYKL01000012">
    <property type="protein sequence ID" value="KAA9027776.1"/>
    <property type="molecule type" value="Genomic_DNA"/>
</dbReference>
<dbReference type="Pfam" id="PF02652">
    <property type="entry name" value="Lactate_perm"/>
    <property type="match status" value="1"/>
</dbReference>
<evidence type="ECO:0000256" key="3">
    <source>
        <dbReference type="ARBA" id="ARBA00022448"/>
    </source>
</evidence>
<evidence type="ECO:0000313" key="9">
    <source>
        <dbReference type="EMBL" id="KAA9027776.1"/>
    </source>
</evidence>
<comment type="subcellular location">
    <subcellularLocation>
        <location evidence="1 8">Cell membrane</location>
        <topology evidence="1 8">Multi-pass membrane protein</topology>
    </subcellularLocation>
</comment>
<evidence type="ECO:0000256" key="5">
    <source>
        <dbReference type="ARBA" id="ARBA00022692"/>
    </source>
</evidence>
<dbReference type="GO" id="GO:0005886">
    <property type="term" value="C:plasma membrane"/>
    <property type="evidence" value="ECO:0007669"/>
    <property type="project" value="UniProtKB-SubCell"/>
</dbReference>
<keyword evidence="7" id="KW-0472">Membrane</keyword>
<dbReference type="AlphaFoldDB" id="A0A5J5HZ15"/>
<accession>A0A5J5HZ15</accession>
<protein>
    <recommendedName>
        <fullName evidence="8">L-lactate permease</fullName>
    </recommendedName>
</protein>
<comment type="caution">
    <text evidence="9">The sequence shown here is derived from an EMBL/GenBank/DDBJ whole genome shotgun (WGS) entry which is preliminary data.</text>
</comment>
<name>A0A5J5HZ15_9BACI</name>
<comment type="function">
    <text evidence="8">Uptake of L-lactate across the membrane. Can also transport D-lactate and glycolate.</text>
</comment>
<keyword evidence="6" id="KW-1133">Transmembrane helix</keyword>